<dbReference type="RefSeq" id="WP_006299851.1">
    <property type="nucleotide sequence ID" value="NZ_CM001022.1"/>
</dbReference>
<dbReference type="STRING" id="584708.Apau_0269"/>
<dbReference type="NCBIfam" id="NF033546">
    <property type="entry name" value="transpos_IS21"/>
    <property type="match status" value="1"/>
</dbReference>
<dbReference type="GO" id="GO:0032196">
    <property type="term" value="P:transposition"/>
    <property type="evidence" value="ECO:0007669"/>
    <property type="project" value="UniProtKB-KW"/>
</dbReference>
<reference evidence="7 9" key="1">
    <citation type="journal article" date="2010" name="Stand. Genomic Sci.">
        <title>Non-contiguous finished genome sequence of Aminomonas paucivorans type strain (GLU-3).</title>
        <authorList>
            <person name="Pitluck S."/>
            <person name="Yasawong M."/>
            <person name="Held B."/>
            <person name="Lapidus A."/>
            <person name="Nolan M."/>
            <person name="Copeland A."/>
            <person name="Lucas S."/>
            <person name="Del Rio T.G."/>
            <person name="Tice H."/>
            <person name="Cheng J.F."/>
            <person name="Chertkov O."/>
            <person name="Goodwin L."/>
            <person name="Tapia R."/>
            <person name="Han C."/>
            <person name="Liolios K."/>
            <person name="Ivanova N."/>
            <person name="Mavromatis K."/>
            <person name="Ovchinnikova G."/>
            <person name="Pati A."/>
            <person name="Chen A."/>
            <person name="Palaniappan K."/>
            <person name="Land M."/>
            <person name="Hauser L."/>
            <person name="Chang Y.J."/>
            <person name="Jeffries C.D."/>
            <person name="Pukall R."/>
            <person name="Spring S."/>
            <person name="Rohde M."/>
            <person name="Sikorski J."/>
            <person name="Goker M."/>
            <person name="Woyke T."/>
            <person name="Bristow J."/>
            <person name="Eisen J.A."/>
            <person name="Markowitz V."/>
            <person name="Hugenholtz P."/>
            <person name="Kyrpides N.C."/>
            <person name="Klenk H.P."/>
        </authorList>
    </citation>
    <scope>NUCLEOTIDE SEQUENCE [LARGE SCALE GENOMIC DNA]</scope>
    <source>
        <strain evidence="7 9">DSM 12260</strain>
    </source>
</reference>
<dbReference type="PROSITE" id="PS50994">
    <property type="entry name" value="INTEGRASE"/>
    <property type="match status" value="1"/>
</dbReference>
<keyword evidence="2" id="KW-0815">Transposition</keyword>
<dbReference type="GO" id="GO:0015074">
    <property type="term" value="P:DNA integration"/>
    <property type="evidence" value="ECO:0007669"/>
    <property type="project" value="InterPro"/>
</dbReference>
<keyword evidence="3" id="KW-0238">DNA-binding</keyword>
<evidence type="ECO:0000313" key="8">
    <source>
        <dbReference type="EMBL" id="EFQ24677.1"/>
    </source>
</evidence>
<evidence type="ECO:0000259" key="5">
    <source>
        <dbReference type="PROSITE" id="PS50531"/>
    </source>
</evidence>
<evidence type="ECO:0000256" key="1">
    <source>
        <dbReference type="ARBA" id="ARBA00009277"/>
    </source>
</evidence>
<protein>
    <submittedName>
        <fullName evidence="7">Integrase catalytic region</fullName>
    </submittedName>
</protein>
<evidence type="ECO:0000256" key="3">
    <source>
        <dbReference type="ARBA" id="ARBA00023125"/>
    </source>
</evidence>
<sequence length="489" mass="55202">MYGVVDREYIRKQHFREGWSIRKIARQLGMCRKTVRRLLEDSQVPTYTLKEPRPRPVTGPYLEVIRTWLTEDLQAPRKQRHTARRVYDRLVTERGFGGSESIIRKVVAELKREIAPKKGFLPLEADPGEQAQVDWGEAMVRLEGESTRVHLFCMRLRRSGTPFVYAFPDEGLEAFLAGHRLAFEFFGGVPRECVYDNLKSAVTKVLQGPHREENRQFSALRGHYLFESVFCNPRSGHEKGAVEHLVGFVRRNVLVPVPDLPSLEELNLCLARWCEKQRRSRGTSFDEEATCLLPLPALPHPCALQTVAVVSPTSLVRFEGNVYSVPVGHEGEAVNLSTTWDRIRISRNGTLLAEHPRLSGKGKASMELVHVLPLLQFKPGAVRNAAVLRRLAEPWQKARTLLCAQPEGYREFCAILLLHRDHSLEVLTEALEEALALKRVTAETVRQLVWNRTPSVVPEASVPDPLAELPAGCAPDPSRYDTLLGEAVA</sequence>
<keyword evidence="9" id="KW-1185">Reference proteome</keyword>
<evidence type="ECO:0000313" key="9">
    <source>
        <dbReference type="Proteomes" id="UP000005096"/>
    </source>
</evidence>
<dbReference type="EMBL" id="CM001022">
    <property type="protein sequence ID" value="EFQ22705.1"/>
    <property type="molecule type" value="Genomic_DNA"/>
</dbReference>
<dbReference type="eggNOG" id="COG4584">
    <property type="taxonomic scope" value="Bacteria"/>
</dbReference>
<dbReference type="PANTHER" id="PTHR35004">
    <property type="entry name" value="TRANSPOSASE RV3428C-RELATED"/>
    <property type="match status" value="1"/>
</dbReference>
<dbReference type="PROSITE" id="PS50531">
    <property type="entry name" value="HTH_IS21"/>
    <property type="match status" value="1"/>
</dbReference>
<feature type="domain" description="Integrase catalytic" evidence="6">
    <location>
        <begin position="123"/>
        <end position="302"/>
    </location>
</feature>
<proteinExistence type="inferred from homology"/>
<dbReference type="AlphaFoldDB" id="E3CY57"/>
<comment type="similarity">
    <text evidence="1">Belongs to the transposase IS21/IS408/IS1162 family.</text>
</comment>
<dbReference type="InterPro" id="IPR054353">
    <property type="entry name" value="IstA-like_C"/>
</dbReference>
<dbReference type="GO" id="GO:0003677">
    <property type="term" value="F:DNA binding"/>
    <property type="evidence" value="ECO:0007669"/>
    <property type="project" value="UniProtKB-KW"/>
</dbReference>
<evidence type="ECO:0000256" key="2">
    <source>
        <dbReference type="ARBA" id="ARBA00022578"/>
    </source>
</evidence>
<feature type="domain" description="HTH IS21-type" evidence="5">
    <location>
        <begin position="6"/>
        <end position="69"/>
    </location>
</feature>
<dbReference type="SUPFAM" id="SSF46689">
    <property type="entry name" value="Homeodomain-like"/>
    <property type="match status" value="1"/>
</dbReference>
<dbReference type="InterPro" id="IPR009057">
    <property type="entry name" value="Homeodomain-like_sf"/>
</dbReference>
<dbReference type="InterPro" id="IPR017894">
    <property type="entry name" value="HTH_IS21_transposase_type"/>
</dbReference>
<dbReference type="InterPro" id="IPR001584">
    <property type="entry name" value="Integrase_cat-core"/>
</dbReference>
<dbReference type="Proteomes" id="UP000005096">
    <property type="component" value="Chromosome"/>
</dbReference>
<dbReference type="PaxDb" id="584708-Apau_0269"/>
<evidence type="ECO:0000259" key="6">
    <source>
        <dbReference type="PROSITE" id="PS50994"/>
    </source>
</evidence>
<name>E3CY57_9BACT</name>
<accession>E3CY57</accession>
<dbReference type="PANTHER" id="PTHR35004:SF7">
    <property type="entry name" value="INTEGRASE PROTEIN"/>
    <property type="match status" value="1"/>
</dbReference>
<dbReference type="Gene3D" id="1.10.10.60">
    <property type="entry name" value="Homeodomain-like"/>
    <property type="match status" value="1"/>
</dbReference>
<dbReference type="Pfam" id="PF22483">
    <property type="entry name" value="Mu-transpos_C_2"/>
    <property type="match status" value="1"/>
</dbReference>
<dbReference type="HOGENOM" id="CLU_020626_2_0_0"/>
<dbReference type="EMBL" id="CM001022">
    <property type="protein sequence ID" value="EFQ24677.1"/>
    <property type="molecule type" value="Genomic_DNA"/>
</dbReference>
<organism evidence="7 9">
    <name type="scientific">Aminomonas paucivorans DSM 12260</name>
    <dbReference type="NCBI Taxonomy" id="584708"/>
    <lineage>
        <taxon>Bacteria</taxon>
        <taxon>Thermotogati</taxon>
        <taxon>Synergistota</taxon>
        <taxon>Synergistia</taxon>
        <taxon>Synergistales</taxon>
        <taxon>Synergistaceae</taxon>
        <taxon>Aminomonas</taxon>
    </lineage>
</organism>
<dbReference type="GO" id="GO:0006310">
    <property type="term" value="P:DNA recombination"/>
    <property type="evidence" value="ECO:0007669"/>
    <property type="project" value="UniProtKB-KW"/>
</dbReference>
<gene>
    <name evidence="7" type="ORF">Apau_0269</name>
    <name evidence="8" type="ORF">Apau_2270</name>
</gene>
<evidence type="ECO:0000256" key="4">
    <source>
        <dbReference type="ARBA" id="ARBA00023172"/>
    </source>
</evidence>
<evidence type="ECO:0000313" key="7">
    <source>
        <dbReference type="EMBL" id="EFQ22705.1"/>
    </source>
</evidence>
<keyword evidence="4" id="KW-0233">DNA recombination</keyword>